<proteinExistence type="predicted"/>
<keyword evidence="2" id="KW-1185">Reference proteome</keyword>
<sequence>MIPAIPAQISSSTGLFALQAPVATQATLASSLDTAMDSMAQGLLLGAMLAPEKKDDNADRMALGELLMFGSALSGALDISRQLNDLFAGITALSGISAIGAAQGA</sequence>
<organism evidence="1 2">
    <name type="scientific">Uliginosibacterium paludis</name>
    <dbReference type="NCBI Taxonomy" id="1615952"/>
    <lineage>
        <taxon>Bacteria</taxon>
        <taxon>Pseudomonadati</taxon>
        <taxon>Pseudomonadota</taxon>
        <taxon>Betaproteobacteria</taxon>
        <taxon>Rhodocyclales</taxon>
        <taxon>Zoogloeaceae</taxon>
        <taxon>Uliginosibacterium</taxon>
    </lineage>
</organism>
<gene>
    <name evidence="1" type="ORF">ABVT11_15785</name>
</gene>
<evidence type="ECO:0000313" key="2">
    <source>
        <dbReference type="Proteomes" id="UP001548590"/>
    </source>
</evidence>
<reference evidence="1 2" key="1">
    <citation type="submission" date="2024-07" db="EMBL/GenBank/DDBJ databases">
        <title>Uliginosibacterium paludis KCTC:42655.</title>
        <authorList>
            <person name="Kim M.K."/>
        </authorList>
    </citation>
    <scope>NUCLEOTIDE SEQUENCE [LARGE SCALE GENOMIC DNA]</scope>
    <source>
        <strain evidence="1 2">KCTC 42655</strain>
    </source>
</reference>
<name>A0ABV2CTT3_9RHOO</name>
<accession>A0ABV2CTT3</accession>
<dbReference type="Proteomes" id="UP001548590">
    <property type="component" value="Unassembled WGS sequence"/>
</dbReference>
<dbReference type="RefSeq" id="WP_345930351.1">
    <property type="nucleotide sequence ID" value="NZ_JBDIVF010000016.1"/>
</dbReference>
<comment type="caution">
    <text evidence="1">The sequence shown here is derived from an EMBL/GenBank/DDBJ whole genome shotgun (WGS) entry which is preliminary data.</text>
</comment>
<dbReference type="EMBL" id="JBEWLZ010000010">
    <property type="protein sequence ID" value="MET1491301.1"/>
    <property type="molecule type" value="Genomic_DNA"/>
</dbReference>
<evidence type="ECO:0000313" key="1">
    <source>
        <dbReference type="EMBL" id="MET1491301.1"/>
    </source>
</evidence>
<protein>
    <submittedName>
        <fullName evidence="1">Uncharacterized protein</fullName>
    </submittedName>
</protein>